<dbReference type="STRING" id="8167.A0A484DA11"/>
<gene>
    <name evidence="1" type="ORF">EPR50_G00066420</name>
</gene>
<accession>A0A484DA11</accession>
<dbReference type="AlphaFoldDB" id="A0A484DA11"/>
<evidence type="ECO:0000313" key="1">
    <source>
        <dbReference type="EMBL" id="TDH11984.1"/>
    </source>
</evidence>
<dbReference type="Proteomes" id="UP000295070">
    <property type="component" value="Chromosome 6"/>
</dbReference>
<dbReference type="Gene3D" id="2.60.40.10">
    <property type="entry name" value="Immunoglobulins"/>
    <property type="match status" value="1"/>
</dbReference>
<protein>
    <submittedName>
        <fullName evidence="1">Uncharacterized protein</fullName>
    </submittedName>
</protein>
<sequence>MSAESINFKLLPLQQLHQCNTPPKPQRNMDKDRKMRIFYLFLTAIISPVFTEEWRASVVKELDALVTSCVVVPCSFSHPNEKLPTSRLRGIWHRSTDKNPMHLLRG</sequence>
<dbReference type="EMBL" id="SCKG01000006">
    <property type="protein sequence ID" value="TDH11984.1"/>
    <property type="molecule type" value="Genomic_DNA"/>
</dbReference>
<organism evidence="1 2">
    <name type="scientific">Perca flavescens</name>
    <name type="common">American yellow perch</name>
    <name type="synonym">Morone flavescens</name>
    <dbReference type="NCBI Taxonomy" id="8167"/>
    <lineage>
        <taxon>Eukaryota</taxon>
        <taxon>Metazoa</taxon>
        <taxon>Chordata</taxon>
        <taxon>Craniata</taxon>
        <taxon>Vertebrata</taxon>
        <taxon>Euteleostomi</taxon>
        <taxon>Actinopterygii</taxon>
        <taxon>Neopterygii</taxon>
        <taxon>Teleostei</taxon>
        <taxon>Neoteleostei</taxon>
        <taxon>Acanthomorphata</taxon>
        <taxon>Eupercaria</taxon>
        <taxon>Perciformes</taxon>
        <taxon>Percoidei</taxon>
        <taxon>Percidae</taxon>
        <taxon>Percinae</taxon>
        <taxon>Perca</taxon>
    </lineage>
</organism>
<evidence type="ECO:0000313" key="2">
    <source>
        <dbReference type="Proteomes" id="UP000295070"/>
    </source>
</evidence>
<reference evidence="1 2" key="1">
    <citation type="submission" date="2019-01" db="EMBL/GenBank/DDBJ databases">
        <title>A chromosome-scale genome assembly of the yellow perch, Perca flavescens.</title>
        <authorList>
            <person name="Feron R."/>
            <person name="Morvezen R."/>
            <person name="Bestin A."/>
            <person name="Haffray P."/>
            <person name="Klopp C."/>
            <person name="Zahm M."/>
            <person name="Cabau C."/>
            <person name="Roques C."/>
            <person name="Donnadieu C."/>
            <person name="Bouchez O."/>
            <person name="Christie M."/>
            <person name="Larson W."/>
            <person name="Guiguen Y."/>
        </authorList>
    </citation>
    <scope>NUCLEOTIDE SEQUENCE [LARGE SCALE GENOMIC DNA]</scope>
    <source>
        <strain evidence="1">YP-PL-M2</strain>
        <tissue evidence="1">Blood</tissue>
    </source>
</reference>
<name>A0A484DA11_PERFV</name>
<dbReference type="InterPro" id="IPR013783">
    <property type="entry name" value="Ig-like_fold"/>
</dbReference>
<keyword evidence="2" id="KW-1185">Reference proteome</keyword>
<proteinExistence type="predicted"/>
<comment type="caution">
    <text evidence="1">The sequence shown here is derived from an EMBL/GenBank/DDBJ whole genome shotgun (WGS) entry which is preliminary data.</text>
</comment>